<sequence length="49" mass="5695">MRAVQAASTYFQLDDSSLYREAEAFQRSPEQAKYSSFPRQIKTMPMQGF</sequence>
<evidence type="ECO:0000313" key="1">
    <source>
        <dbReference type="EMBL" id="OXC76141.1"/>
    </source>
</evidence>
<proteinExistence type="predicted"/>
<comment type="caution">
    <text evidence="1">The sequence shown here is derived from an EMBL/GenBank/DDBJ whole genome shotgun (WGS) entry which is preliminary data.</text>
</comment>
<dbReference type="Proteomes" id="UP000214720">
    <property type="component" value="Unassembled WGS sequence"/>
</dbReference>
<gene>
    <name evidence="1" type="ORF">BSU04_23225</name>
</gene>
<organism evidence="1 2">
    <name type="scientific">Caballeronia sordidicola</name>
    <name type="common">Burkholderia sordidicola</name>
    <dbReference type="NCBI Taxonomy" id="196367"/>
    <lineage>
        <taxon>Bacteria</taxon>
        <taxon>Pseudomonadati</taxon>
        <taxon>Pseudomonadota</taxon>
        <taxon>Betaproteobacteria</taxon>
        <taxon>Burkholderiales</taxon>
        <taxon>Burkholderiaceae</taxon>
        <taxon>Caballeronia</taxon>
    </lineage>
</organism>
<evidence type="ECO:0000313" key="2">
    <source>
        <dbReference type="Proteomes" id="UP000214720"/>
    </source>
</evidence>
<protein>
    <submittedName>
        <fullName evidence="1">Uncharacterized protein</fullName>
    </submittedName>
</protein>
<accession>A0A226WY83</accession>
<reference evidence="2" key="1">
    <citation type="submission" date="2017-01" db="EMBL/GenBank/DDBJ databases">
        <title>Genome Analysis of Deinococcus marmoris KOPRI26562.</title>
        <authorList>
            <person name="Kim J.H."/>
            <person name="Oh H.-M."/>
        </authorList>
    </citation>
    <scope>NUCLEOTIDE SEQUENCE [LARGE SCALE GENOMIC DNA]</scope>
    <source>
        <strain evidence="2">PAMC 26633</strain>
    </source>
</reference>
<name>A0A226WY83_CABSO</name>
<dbReference type="EMBL" id="MTHB01000139">
    <property type="protein sequence ID" value="OXC76141.1"/>
    <property type="molecule type" value="Genomic_DNA"/>
</dbReference>
<dbReference type="AlphaFoldDB" id="A0A226WY83"/>